<dbReference type="RefSeq" id="WP_206872478.1">
    <property type="nucleotide sequence ID" value="NZ_BMBA01000008.1"/>
</dbReference>
<reference evidence="2 3" key="1">
    <citation type="journal article" date="2021" name="Int. J. Syst. Evol. Microbiol.">
        <title>Clostridium zeae sp. nov., isolated from corn silage.</title>
        <authorList>
            <person name="Kobayashi H."/>
            <person name="Tanizawa Y."/>
            <person name="Yagura M."/>
            <person name="Sakamoto M."/>
            <person name="Ohkuma M."/>
            <person name="Tohno M."/>
        </authorList>
    </citation>
    <scope>NUCLEOTIDE SEQUENCE [LARGE SCALE GENOMIC DNA]</scope>
    <source>
        <strain evidence="2 3">CSC2</strain>
    </source>
</reference>
<feature type="transmembrane region" description="Helical" evidence="1">
    <location>
        <begin position="227"/>
        <end position="260"/>
    </location>
</feature>
<organism evidence="2 3">
    <name type="scientific">Clostridium zeae</name>
    <dbReference type="NCBI Taxonomy" id="2759022"/>
    <lineage>
        <taxon>Bacteria</taxon>
        <taxon>Bacillati</taxon>
        <taxon>Bacillota</taxon>
        <taxon>Clostridia</taxon>
        <taxon>Eubacteriales</taxon>
        <taxon>Clostridiaceae</taxon>
        <taxon>Clostridium</taxon>
    </lineage>
</organism>
<feature type="transmembrane region" description="Helical" evidence="1">
    <location>
        <begin position="401"/>
        <end position="424"/>
    </location>
</feature>
<evidence type="ECO:0000313" key="3">
    <source>
        <dbReference type="Proteomes" id="UP000663802"/>
    </source>
</evidence>
<proteinExistence type="predicted"/>
<dbReference type="EMBL" id="BMBA01000008">
    <property type="protein sequence ID" value="GFZ33967.1"/>
    <property type="molecule type" value="Genomic_DNA"/>
</dbReference>
<comment type="caution">
    <text evidence="2">The sequence shown here is derived from an EMBL/GenBank/DDBJ whole genome shotgun (WGS) entry which is preliminary data.</text>
</comment>
<sequence length="432" mass="49478">MKQYFSVFLLFMLFGVFPIILFCFNIVGVYAALLIPLALMLITYYLCFIKKDLVINIKESIFSIFYIFKQVISANLDLIYILSAFKVIQAIFKDRNFIKTSVKYFAPIVMWAIIQIATQNVDIVRLLVNVSKIYLCIIGFLYVKENFGNLKIKAIIMYTSLLFTVLLPISLTYKTELFWRLNDLVNMYSQTRLRLFYTEPSELAFYISIILIFLSYYFLAEKNKKINLFLILILGYELSLSSGLNGLVGLVGSIFLMLVVNFHQKVNPKNFVKYYVASALIIGIGLTIILRSETIMGRINDVIQGNDGSVNYRVQIGYLTMKNALVNSHLIGVGFGNSNTDMFQYIYSSYGIKDVIANSFMYFITEGGVFAIIYLITFYVLTLRGINKQNILLKLPLLMFIIYYQIGGGYFTNPINWIVCGIIASESQHIVT</sequence>
<feature type="transmembrane region" description="Helical" evidence="1">
    <location>
        <begin position="33"/>
        <end position="49"/>
    </location>
</feature>
<feature type="transmembrane region" description="Helical" evidence="1">
    <location>
        <begin position="360"/>
        <end position="381"/>
    </location>
</feature>
<feature type="transmembrane region" description="Helical" evidence="1">
    <location>
        <begin position="155"/>
        <end position="173"/>
    </location>
</feature>
<keyword evidence="1" id="KW-0472">Membrane</keyword>
<evidence type="ECO:0008006" key="4">
    <source>
        <dbReference type="Google" id="ProtNLM"/>
    </source>
</evidence>
<keyword evidence="1" id="KW-1133">Transmembrane helix</keyword>
<evidence type="ECO:0000256" key="1">
    <source>
        <dbReference type="SAM" id="Phobius"/>
    </source>
</evidence>
<feature type="transmembrane region" description="Helical" evidence="1">
    <location>
        <begin position="123"/>
        <end position="143"/>
    </location>
</feature>
<feature type="transmembrane region" description="Helical" evidence="1">
    <location>
        <begin position="101"/>
        <end position="117"/>
    </location>
</feature>
<accession>A0ABQ1EGL9</accession>
<dbReference type="Proteomes" id="UP000663802">
    <property type="component" value="Unassembled WGS sequence"/>
</dbReference>
<feature type="transmembrane region" description="Helical" evidence="1">
    <location>
        <begin position="7"/>
        <end position="27"/>
    </location>
</feature>
<keyword evidence="3" id="KW-1185">Reference proteome</keyword>
<gene>
    <name evidence="2" type="ORF">CSC2_44930</name>
</gene>
<feature type="transmembrane region" description="Helical" evidence="1">
    <location>
        <begin position="203"/>
        <end position="220"/>
    </location>
</feature>
<name>A0ABQ1EGL9_9CLOT</name>
<evidence type="ECO:0000313" key="2">
    <source>
        <dbReference type="EMBL" id="GFZ33967.1"/>
    </source>
</evidence>
<keyword evidence="1" id="KW-0812">Transmembrane</keyword>
<feature type="transmembrane region" description="Helical" evidence="1">
    <location>
        <begin position="272"/>
        <end position="290"/>
    </location>
</feature>
<protein>
    <recommendedName>
        <fullName evidence="4">O-antigen ligase domain-containing protein</fullName>
    </recommendedName>
</protein>